<dbReference type="Proteomes" id="UP001404845">
    <property type="component" value="Unassembled WGS sequence"/>
</dbReference>
<dbReference type="Pfam" id="PF02678">
    <property type="entry name" value="Pirin"/>
    <property type="match status" value="1"/>
</dbReference>
<evidence type="ECO:0000259" key="4">
    <source>
        <dbReference type="Pfam" id="PF17954"/>
    </source>
</evidence>
<dbReference type="CDD" id="cd02910">
    <property type="entry name" value="cupin_Yhhw_N"/>
    <property type="match status" value="1"/>
</dbReference>
<gene>
    <name evidence="5" type="ORF">PUR21_21425</name>
</gene>
<evidence type="ECO:0000313" key="6">
    <source>
        <dbReference type="Proteomes" id="UP001404845"/>
    </source>
</evidence>
<dbReference type="RefSeq" id="WP_345971604.1">
    <property type="nucleotide sequence ID" value="NZ_JAQYXL010000001.1"/>
</dbReference>
<comment type="caution">
    <text evidence="5">The sequence shown here is derived from an EMBL/GenBank/DDBJ whole genome shotgun (WGS) entry which is preliminary data.</text>
</comment>
<dbReference type="InterPro" id="IPR041602">
    <property type="entry name" value="Quercetinase_C"/>
</dbReference>
<dbReference type="InterPro" id="IPR003829">
    <property type="entry name" value="Pirin_N_dom"/>
</dbReference>
<name>A0ABU9ZFP3_9HYPH</name>
<feature type="domain" description="Pirin N-terminal" evidence="3">
    <location>
        <begin position="15"/>
        <end position="118"/>
    </location>
</feature>
<dbReference type="PANTHER" id="PTHR43212:SF3">
    <property type="entry name" value="QUERCETIN 2,3-DIOXYGENASE"/>
    <property type="match status" value="1"/>
</dbReference>
<dbReference type="PANTHER" id="PTHR43212">
    <property type="entry name" value="QUERCETIN 2,3-DIOXYGENASE"/>
    <property type="match status" value="1"/>
</dbReference>
<sequence>MIKHRPFAALGSAERDWLKAKLHFAFGGMGNPDHRAIGPLRVWNDDEFAPGSGFPMHPHQDVEIVTYVREGAVTHEDSLGNRGRVEAGDVQVMSTGSGIRHAEFNAEAVPLRLFQIWLDPREPGGVPRWASRRFPASERGGRFTVLASGAQADAGALPINAEARVLGATLKTGERLAQALAPGRRGYLVTTGPIRLNSLELGARDGAAIDGIPRLDVLARGGAELVLVELL</sequence>
<dbReference type="InterPro" id="IPR011051">
    <property type="entry name" value="RmlC_Cupin_sf"/>
</dbReference>
<comment type="similarity">
    <text evidence="1 2">Belongs to the pirin family.</text>
</comment>
<evidence type="ECO:0000256" key="1">
    <source>
        <dbReference type="ARBA" id="ARBA00008416"/>
    </source>
</evidence>
<dbReference type="SUPFAM" id="SSF51182">
    <property type="entry name" value="RmlC-like cupins"/>
    <property type="match status" value="1"/>
</dbReference>
<dbReference type="InterPro" id="IPR012093">
    <property type="entry name" value="Pirin"/>
</dbReference>
<protein>
    <submittedName>
        <fullName evidence="5">Pirin family protein</fullName>
    </submittedName>
</protein>
<evidence type="ECO:0000313" key="5">
    <source>
        <dbReference type="EMBL" id="MEN3230174.1"/>
    </source>
</evidence>
<organism evidence="5 6">
    <name type="scientific">Methylorubrum rhodesianum</name>
    <dbReference type="NCBI Taxonomy" id="29427"/>
    <lineage>
        <taxon>Bacteria</taxon>
        <taxon>Pseudomonadati</taxon>
        <taxon>Pseudomonadota</taxon>
        <taxon>Alphaproteobacteria</taxon>
        <taxon>Hyphomicrobiales</taxon>
        <taxon>Methylobacteriaceae</taxon>
        <taxon>Methylorubrum</taxon>
    </lineage>
</organism>
<reference evidence="5 6" key="1">
    <citation type="journal article" date="2023" name="PLoS ONE">
        <title>Complete genome assembly of Hawai'i environmental nontuberculous mycobacteria reveals unexpected co-isolation with methylobacteria.</title>
        <authorList>
            <person name="Hendrix J."/>
            <person name="Epperson L.E."/>
            <person name="Tong E.I."/>
            <person name="Chan Y.L."/>
            <person name="Hasan N.A."/>
            <person name="Dawrs S.N."/>
            <person name="Norton G.J."/>
            <person name="Virdi R."/>
            <person name="Crooks J.L."/>
            <person name="Chan E.D."/>
            <person name="Honda J.R."/>
            <person name="Strong M."/>
        </authorList>
    </citation>
    <scope>NUCLEOTIDE SEQUENCE [LARGE SCALE GENOMIC DNA]</scope>
    <source>
        <strain evidence="5 6">NJH_HI01</strain>
    </source>
</reference>
<dbReference type="InterPro" id="IPR014710">
    <property type="entry name" value="RmlC-like_jellyroll"/>
</dbReference>
<dbReference type="Gene3D" id="2.60.120.10">
    <property type="entry name" value="Jelly Rolls"/>
    <property type="match status" value="2"/>
</dbReference>
<keyword evidence="6" id="KW-1185">Reference proteome</keyword>
<dbReference type="EMBL" id="JAQYXL010000001">
    <property type="protein sequence ID" value="MEN3230174.1"/>
    <property type="molecule type" value="Genomic_DNA"/>
</dbReference>
<dbReference type="Pfam" id="PF17954">
    <property type="entry name" value="Pirin_C_2"/>
    <property type="match status" value="1"/>
</dbReference>
<proteinExistence type="inferred from homology"/>
<accession>A0ABU9ZFP3</accession>
<evidence type="ECO:0000256" key="2">
    <source>
        <dbReference type="RuleBase" id="RU003457"/>
    </source>
</evidence>
<feature type="domain" description="Quercetin 2,3-dioxygenase C-terminal cupin" evidence="4">
    <location>
        <begin position="147"/>
        <end position="230"/>
    </location>
</feature>
<evidence type="ECO:0000259" key="3">
    <source>
        <dbReference type="Pfam" id="PF02678"/>
    </source>
</evidence>